<dbReference type="InterPro" id="IPR039018">
    <property type="entry name" value="VapC20-like"/>
</dbReference>
<keyword evidence="3" id="KW-1185">Reference proteome</keyword>
<dbReference type="RefSeq" id="WP_103920936.1">
    <property type="nucleotide sequence ID" value="NZ_FMSV02000528.1"/>
</dbReference>
<dbReference type="OrthoDB" id="164456at2"/>
<proteinExistence type="predicted"/>
<evidence type="ECO:0000259" key="1">
    <source>
        <dbReference type="Pfam" id="PF01850"/>
    </source>
</evidence>
<evidence type="ECO:0000313" key="3">
    <source>
        <dbReference type="Proteomes" id="UP000236724"/>
    </source>
</evidence>
<reference evidence="2 3" key="1">
    <citation type="submission" date="2016-10" db="EMBL/GenBank/DDBJ databases">
        <authorList>
            <person name="de Groot N.N."/>
        </authorList>
    </citation>
    <scope>NUCLEOTIDE SEQUENCE [LARGE SCALE GENOMIC DNA]</scope>
    <source>
        <strain evidence="2">MBHS1</strain>
    </source>
</reference>
<sequence>MKPARLFLDTAFVQALLNKNDDYHEVAKTLFPTLRTAAEVWTSEAVLVEIGNALSATQRDTAVRFIEQCYTTPNMHVVSVDTALLHKALALYRKRNDKDWGLTDCISFVVMQEQTLCEAMTIDRHFIQAGFRALMREQKA</sequence>
<accession>A0A1H6FB07</accession>
<dbReference type="AlphaFoldDB" id="A0A1H6FB07"/>
<dbReference type="PANTHER" id="PTHR42188:SF1">
    <property type="entry name" value="23S RRNA-SPECIFIC ENDONUCLEASE VAPC20"/>
    <property type="match status" value="1"/>
</dbReference>
<dbReference type="SUPFAM" id="SSF88723">
    <property type="entry name" value="PIN domain-like"/>
    <property type="match status" value="1"/>
</dbReference>
<dbReference type="GO" id="GO:0004521">
    <property type="term" value="F:RNA endonuclease activity"/>
    <property type="evidence" value="ECO:0007669"/>
    <property type="project" value="InterPro"/>
</dbReference>
<name>A0A1H6FB07_9GAMM</name>
<dbReference type="InterPro" id="IPR029060">
    <property type="entry name" value="PIN-like_dom_sf"/>
</dbReference>
<dbReference type="Gene3D" id="3.40.50.1010">
    <property type="entry name" value="5'-nuclease"/>
    <property type="match status" value="1"/>
</dbReference>
<gene>
    <name evidence="2" type="ORF">MBHS_03142</name>
</gene>
<organism evidence="2 3">
    <name type="scientific">Candidatus Venteria ishoeyi</name>
    <dbReference type="NCBI Taxonomy" id="1899563"/>
    <lineage>
        <taxon>Bacteria</taxon>
        <taxon>Pseudomonadati</taxon>
        <taxon>Pseudomonadota</taxon>
        <taxon>Gammaproteobacteria</taxon>
        <taxon>Thiotrichales</taxon>
        <taxon>Thiotrichaceae</taxon>
        <taxon>Venteria</taxon>
    </lineage>
</organism>
<dbReference type="Pfam" id="PF01850">
    <property type="entry name" value="PIN"/>
    <property type="match status" value="1"/>
</dbReference>
<protein>
    <recommendedName>
        <fullName evidence="1">PIN domain-containing protein</fullName>
    </recommendedName>
</protein>
<dbReference type="Proteomes" id="UP000236724">
    <property type="component" value="Unassembled WGS sequence"/>
</dbReference>
<dbReference type="PANTHER" id="PTHR42188">
    <property type="entry name" value="23S RRNA-SPECIFIC ENDONUCLEASE VAPC20"/>
    <property type="match status" value="1"/>
</dbReference>
<dbReference type="InterPro" id="IPR002716">
    <property type="entry name" value="PIN_dom"/>
</dbReference>
<feature type="domain" description="PIN" evidence="1">
    <location>
        <begin position="7"/>
        <end position="130"/>
    </location>
</feature>
<dbReference type="GO" id="GO:0016075">
    <property type="term" value="P:rRNA catabolic process"/>
    <property type="evidence" value="ECO:0007669"/>
    <property type="project" value="TreeGrafter"/>
</dbReference>
<evidence type="ECO:0000313" key="2">
    <source>
        <dbReference type="EMBL" id="SEH07267.1"/>
    </source>
</evidence>
<dbReference type="EMBL" id="FMSV02000528">
    <property type="protein sequence ID" value="SEH07267.1"/>
    <property type="molecule type" value="Genomic_DNA"/>
</dbReference>